<dbReference type="PANTHER" id="PTHR10344:SF1">
    <property type="entry name" value="THYMIDYLATE KINASE"/>
    <property type="match status" value="1"/>
</dbReference>
<keyword evidence="3" id="KW-0418">Kinase</keyword>
<dbReference type="GO" id="GO:0006227">
    <property type="term" value="P:dUDP biosynthetic process"/>
    <property type="evidence" value="ECO:0007669"/>
    <property type="project" value="TreeGrafter"/>
</dbReference>
<dbReference type="GO" id="GO:0006235">
    <property type="term" value="P:dTTP biosynthetic process"/>
    <property type="evidence" value="ECO:0007669"/>
    <property type="project" value="TreeGrafter"/>
</dbReference>
<dbReference type="RefSeq" id="WP_162952485.1">
    <property type="nucleotide sequence ID" value="NZ_CP032698.1"/>
</dbReference>
<reference evidence="3 4" key="1">
    <citation type="submission" date="2018-10" db="EMBL/GenBank/DDBJ databases">
        <title>Relationship between Morphology and Antimicrobial Activity in Streptomyces.</title>
        <authorList>
            <person name="Kang H.J."/>
            <person name="Kim S.B."/>
        </authorList>
    </citation>
    <scope>NUCLEOTIDE SEQUENCE [LARGE SCALE GENOMIC DNA]</scope>
    <source>
        <strain evidence="3 4">BH38</strain>
    </source>
</reference>
<dbReference type="PANTHER" id="PTHR10344">
    <property type="entry name" value="THYMIDYLATE KINASE"/>
    <property type="match status" value="1"/>
</dbReference>
<dbReference type="GO" id="GO:0004798">
    <property type="term" value="F:dTMP kinase activity"/>
    <property type="evidence" value="ECO:0007669"/>
    <property type="project" value="UniProtKB-EC"/>
</dbReference>
<evidence type="ECO:0000256" key="1">
    <source>
        <dbReference type="ARBA" id="ARBA00009776"/>
    </source>
</evidence>
<dbReference type="EMBL" id="CP032698">
    <property type="protein sequence ID" value="AYG79797.1"/>
    <property type="molecule type" value="Genomic_DNA"/>
</dbReference>
<dbReference type="Proteomes" id="UP000271554">
    <property type="component" value="Chromosome"/>
</dbReference>
<proteinExistence type="inferred from homology"/>
<dbReference type="Pfam" id="PF02223">
    <property type="entry name" value="Thymidylate_kin"/>
    <property type="match status" value="1"/>
</dbReference>
<keyword evidence="3" id="KW-0808">Transferase</keyword>
<dbReference type="InterPro" id="IPR039430">
    <property type="entry name" value="Thymidylate_kin-like_dom"/>
</dbReference>
<comment type="similarity">
    <text evidence="1">Belongs to the thymidylate kinase family.</text>
</comment>
<dbReference type="SUPFAM" id="SSF52540">
    <property type="entry name" value="P-loop containing nucleoside triphosphate hydrolases"/>
    <property type="match status" value="1"/>
</dbReference>
<name>A0A387HGK9_9ACTN</name>
<keyword evidence="4" id="KW-1185">Reference proteome</keyword>
<evidence type="ECO:0000313" key="3">
    <source>
        <dbReference type="EMBL" id="AYG79797.1"/>
    </source>
</evidence>
<evidence type="ECO:0000313" key="4">
    <source>
        <dbReference type="Proteomes" id="UP000271554"/>
    </source>
</evidence>
<dbReference type="GO" id="GO:0005737">
    <property type="term" value="C:cytoplasm"/>
    <property type="evidence" value="ECO:0007669"/>
    <property type="project" value="TreeGrafter"/>
</dbReference>
<dbReference type="EC" id="2.7.4.9" evidence="3"/>
<organism evidence="3 4">
    <name type="scientific">Streptomyces hundungensis</name>
    <dbReference type="NCBI Taxonomy" id="1077946"/>
    <lineage>
        <taxon>Bacteria</taxon>
        <taxon>Bacillati</taxon>
        <taxon>Actinomycetota</taxon>
        <taxon>Actinomycetes</taxon>
        <taxon>Kitasatosporales</taxon>
        <taxon>Streptomycetaceae</taxon>
        <taxon>Streptomyces</taxon>
    </lineage>
</organism>
<protein>
    <submittedName>
        <fullName evidence="3">Thymidylate kinase</fullName>
        <ecNumber evidence="3">2.7.4.9</ecNumber>
    </submittedName>
</protein>
<accession>A0A387HGK9</accession>
<evidence type="ECO:0000259" key="2">
    <source>
        <dbReference type="Pfam" id="PF02223"/>
    </source>
</evidence>
<dbReference type="Gene3D" id="3.40.50.300">
    <property type="entry name" value="P-loop containing nucleotide triphosphate hydrolases"/>
    <property type="match status" value="1"/>
</dbReference>
<sequence length="229" mass="25761">MIDIPVPLATGPKPERGVLVSFSGVDGSGKTTSIRRLKGTLRRNGYRVRVFKLPSNECKKLRLFTEYKKDPLTAEPEGRVDIFSMFLAVTGDRLNTIRTKILPLLDAGYAVIVDRYLYSALCEAVISSSGLTPTQWRVVSDIISEFPTPHVAFFTRVSFIEARKRINAREAERDDYVDPLLFNARIDAFEIVRSKFDGVLVDTALDEHSCFKIVSREVGRHVLNQPARA</sequence>
<dbReference type="InterPro" id="IPR027417">
    <property type="entry name" value="P-loop_NTPase"/>
</dbReference>
<dbReference type="KEGG" id="shun:DWB77_01915"/>
<gene>
    <name evidence="3" type="primary">tmk_1</name>
    <name evidence="3" type="ORF">DWB77_01915</name>
</gene>
<feature type="domain" description="Thymidylate kinase-like" evidence="2">
    <location>
        <begin position="23"/>
        <end position="176"/>
    </location>
</feature>
<dbReference type="AlphaFoldDB" id="A0A387HGK9"/>
<dbReference type="GO" id="GO:0006233">
    <property type="term" value="P:dTDP biosynthetic process"/>
    <property type="evidence" value="ECO:0007669"/>
    <property type="project" value="TreeGrafter"/>
</dbReference>